<evidence type="ECO:0000256" key="7">
    <source>
        <dbReference type="ARBA" id="ARBA00023228"/>
    </source>
</evidence>
<evidence type="ECO:0000256" key="4">
    <source>
        <dbReference type="ARBA" id="ARBA00022989"/>
    </source>
</evidence>
<dbReference type="EMBL" id="JAFHDT010000007">
    <property type="protein sequence ID" value="KAI7807509.1"/>
    <property type="molecule type" value="Genomic_DNA"/>
</dbReference>
<dbReference type="Gene3D" id="1.10.1450.10">
    <property type="entry name" value="Tetraspanin"/>
    <property type="match status" value="1"/>
</dbReference>
<keyword evidence="3 10" id="KW-0812">Transmembrane</keyword>
<keyword evidence="6" id="KW-0325">Glycoprotein</keyword>
<sequence length="241" mass="26582">MGCFTFAKCVMVVVSLLIFVAGASMVAIGTWVHIDGGSFIKILVPFMTNYIRHANVPVFFICLGSVMVLLGILGCCGAKKESKFLLIMFFSIIMIIFISEVAAGVIILVYSRDAKDFLSSWALPGLMTYGKEEVFTDLWNSTMISFRCCGFNNYTDFSESYFYEQNGLLYPPTCCRTPAGYPCVEETALFSHVVGCYKKIVSLVQRNIILVSAIAIGIAGIEMAAIAMAIYLYCYLDDKAT</sequence>
<dbReference type="SUPFAM" id="SSF48652">
    <property type="entry name" value="Tetraspanin"/>
    <property type="match status" value="1"/>
</dbReference>
<keyword evidence="4 10" id="KW-1133">Transmembrane helix</keyword>
<gene>
    <name evidence="11" type="ORF">IRJ41_005308</name>
</gene>
<dbReference type="Proteomes" id="UP001059041">
    <property type="component" value="Linkage Group LG7"/>
</dbReference>
<evidence type="ECO:0000313" key="11">
    <source>
        <dbReference type="EMBL" id="KAI7807509.1"/>
    </source>
</evidence>
<feature type="transmembrane region" description="Helical" evidence="10">
    <location>
        <begin position="54"/>
        <end position="73"/>
    </location>
</feature>
<comment type="subcellular location">
    <subcellularLocation>
        <location evidence="1">Lysosome membrane</location>
        <topology evidence="1">Multi-pass membrane protein</topology>
    </subcellularLocation>
    <subcellularLocation>
        <location evidence="10">Membrane</location>
        <topology evidence="10">Multi-pass membrane protein</topology>
    </subcellularLocation>
</comment>
<comment type="function">
    <text evidence="9">Structural component of specialized membrane microdomains known as tetraspanin-enriched microdomains (TERMs), which act as platforms for receptor clustering and signaling. Participates thereby in diverse biological functions such as cell signal transduction, adhesion, migration and protein trafficking. Regulates neuronal differentiation in response to NGF by facilitating NGF-mediated activation of NTRK1/TRKA receptor tyrosine kinase and subsequent downstream signaling pathways. Plays a role in the inhibition of TNFalpha-induced apoptosis. Mechanistically, inhibits the NF-kappa-B signaling pathway by blocking phosphorylation of CHUK. Also promotes the stability of the thiamine transporter 1/SLC19A2 in intestinal epithelial cells leading to an increase of thiamine uptake process.</text>
</comment>
<dbReference type="InterPro" id="IPR018503">
    <property type="entry name" value="Tetraspanin_CS"/>
</dbReference>
<evidence type="ECO:0000256" key="3">
    <source>
        <dbReference type="ARBA" id="ARBA00022692"/>
    </source>
</evidence>
<keyword evidence="12" id="KW-1185">Reference proteome</keyword>
<evidence type="ECO:0000256" key="2">
    <source>
        <dbReference type="ARBA" id="ARBA00006840"/>
    </source>
</evidence>
<dbReference type="PRINTS" id="PR00259">
    <property type="entry name" value="TMFOUR"/>
</dbReference>
<feature type="transmembrane region" description="Helical" evidence="10">
    <location>
        <begin position="12"/>
        <end position="34"/>
    </location>
</feature>
<comment type="similarity">
    <text evidence="2 10">Belongs to the tetraspanin (TM4SF) family.</text>
</comment>
<evidence type="ECO:0000256" key="8">
    <source>
        <dbReference type="ARBA" id="ARBA00046464"/>
    </source>
</evidence>
<protein>
    <recommendedName>
        <fullName evidence="10">Tetraspanin</fullName>
    </recommendedName>
</protein>
<dbReference type="PROSITE" id="PS00421">
    <property type="entry name" value="TM4_1"/>
    <property type="match status" value="1"/>
</dbReference>
<organism evidence="11 12">
    <name type="scientific">Triplophysa rosa</name>
    <name type="common">Cave loach</name>
    <dbReference type="NCBI Taxonomy" id="992332"/>
    <lineage>
        <taxon>Eukaryota</taxon>
        <taxon>Metazoa</taxon>
        <taxon>Chordata</taxon>
        <taxon>Craniata</taxon>
        <taxon>Vertebrata</taxon>
        <taxon>Euteleostomi</taxon>
        <taxon>Actinopterygii</taxon>
        <taxon>Neopterygii</taxon>
        <taxon>Teleostei</taxon>
        <taxon>Ostariophysi</taxon>
        <taxon>Cypriniformes</taxon>
        <taxon>Nemacheilidae</taxon>
        <taxon>Triplophysa</taxon>
    </lineage>
</organism>
<feature type="transmembrane region" description="Helical" evidence="10">
    <location>
        <begin position="208"/>
        <end position="236"/>
    </location>
</feature>
<evidence type="ECO:0000256" key="1">
    <source>
        <dbReference type="ARBA" id="ARBA00004155"/>
    </source>
</evidence>
<dbReference type="CDD" id="cd03156">
    <property type="entry name" value="uroplakin_I_like_LEL"/>
    <property type="match status" value="1"/>
</dbReference>
<dbReference type="PANTHER" id="PTHR19282">
    <property type="entry name" value="TETRASPANIN"/>
    <property type="match status" value="1"/>
</dbReference>
<dbReference type="PANTHER" id="PTHR19282:SF216">
    <property type="entry name" value="TETRASPANIN-1"/>
    <property type="match status" value="1"/>
</dbReference>
<proteinExistence type="inferred from homology"/>
<evidence type="ECO:0000256" key="6">
    <source>
        <dbReference type="ARBA" id="ARBA00023180"/>
    </source>
</evidence>
<name>A0A9W8C5L2_TRIRA</name>
<keyword evidence="7" id="KW-0458">Lysosome</keyword>
<dbReference type="PIRSF" id="PIRSF002419">
    <property type="entry name" value="Tetraspanin"/>
    <property type="match status" value="1"/>
</dbReference>
<dbReference type="Pfam" id="PF00335">
    <property type="entry name" value="Tetraspanin"/>
    <property type="match status" value="1"/>
</dbReference>
<comment type="subunit">
    <text evidence="8">Interacts with SLC19A2. Interacts with NTRK1/TRKA.</text>
</comment>
<reference evidence="11" key="1">
    <citation type="submission" date="2021-02" db="EMBL/GenBank/DDBJ databases">
        <title>Comparative genomics reveals that relaxation of natural selection precedes convergent phenotypic evolution of cavefish.</title>
        <authorList>
            <person name="Peng Z."/>
        </authorList>
    </citation>
    <scope>NUCLEOTIDE SEQUENCE</scope>
    <source>
        <tissue evidence="11">Muscle</tissue>
    </source>
</reference>
<keyword evidence="5 10" id="KW-0472">Membrane</keyword>
<dbReference type="InterPro" id="IPR008952">
    <property type="entry name" value="Tetraspanin_EC2_sf"/>
</dbReference>
<evidence type="ECO:0000256" key="9">
    <source>
        <dbReference type="ARBA" id="ARBA00054958"/>
    </source>
</evidence>
<evidence type="ECO:0000313" key="12">
    <source>
        <dbReference type="Proteomes" id="UP001059041"/>
    </source>
</evidence>
<dbReference type="InterPro" id="IPR000301">
    <property type="entry name" value="Tetraspanin_animals"/>
</dbReference>
<feature type="transmembrane region" description="Helical" evidence="10">
    <location>
        <begin position="85"/>
        <end position="110"/>
    </location>
</feature>
<evidence type="ECO:0000256" key="5">
    <source>
        <dbReference type="ARBA" id="ARBA00023136"/>
    </source>
</evidence>
<dbReference type="InterPro" id="IPR018499">
    <property type="entry name" value="Tetraspanin/Peripherin"/>
</dbReference>
<dbReference type="AlphaFoldDB" id="A0A9W8C5L2"/>
<dbReference type="OrthoDB" id="6134317at2759"/>
<accession>A0A9W8C5L2</accession>
<evidence type="ECO:0000256" key="10">
    <source>
        <dbReference type="RuleBase" id="RU361218"/>
    </source>
</evidence>
<dbReference type="GO" id="GO:0005765">
    <property type="term" value="C:lysosomal membrane"/>
    <property type="evidence" value="ECO:0007669"/>
    <property type="project" value="UniProtKB-SubCell"/>
</dbReference>
<comment type="caution">
    <text evidence="11">The sequence shown here is derived from an EMBL/GenBank/DDBJ whole genome shotgun (WGS) entry which is preliminary data.</text>
</comment>
<dbReference type="GO" id="GO:0005886">
    <property type="term" value="C:plasma membrane"/>
    <property type="evidence" value="ECO:0007669"/>
    <property type="project" value="TreeGrafter"/>
</dbReference>